<dbReference type="InterPro" id="IPR002941">
    <property type="entry name" value="DNA_methylase_N4/N6"/>
</dbReference>
<keyword evidence="3 7" id="KW-0808">Transferase</keyword>
<dbReference type="EC" id="2.1.1.-" evidence="5"/>
<dbReference type="PRINTS" id="PR00508">
    <property type="entry name" value="S21N4MTFRASE"/>
</dbReference>
<dbReference type="REBASE" id="192036">
    <property type="entry name" value="M2.Lcu11381ORF2975P"/>
</dbReference>
<evidence type="ECO:0000256" key="4">
    <source>
        <dbReference type="ARBA" id="ARBA00022747"/>
    </source>
</evidence>
<keyword evidence="4" id="KW-0680">Restriction system</keyword>
<dbReference type="GO" id="GO:0032259">
    <property type="term" value="P:methylation"/>
    <property type="evidence" value="ECO:0007669"/>
    <property type="project" value="UniProtKB-KW"/>
</dbReference>
<accession>A0A1S6QH76</accession>
<reference evidence="7 8" key="1">
    <citation type="journal article" date="2015" name="Genome Announc.">
        <title>Genome Sequence of Lactobacillus curieae CCTCC M 2011381T, a Novel Producer of Gamma-aminobutyric Acid.</title>
        <authorList>
            <person name="Wang Y."/>
            <person name="Wang Y."/>
            <person name="Lang C."/>
            <person name="Wei D."/>
            <person name="Xu P."/>
            <person name="Xie J."/>
        </authorList>
    </citation>
    <scope>NUCLEOTIDE SEQUENCE [LARGE SCALE GENOMIC DNA]</scope>
    <source>
        <strain evidence="7 8">CCTCC M 2011381</strain>
    </source>
</reference>
<comment type="similarity">
    <text evidence="1 5">Belongs to the N(4)/N(6)-methyltransferase family.</text>
</comment>
<evidence type="ECO:0000256" key="3">
    <source>
        <dbReference type="ARBA" id="ARBA00022679"/>
    </source>
</evidence>
<dbReference type="Gene3D" id="3.40.50.150">
    <property type="entry name" value="Vaccinia Virus protein VP39"/>
    <property type="match status" value="1"/>
</dbReference>
<dbReference type="GO" id="GO:0005737">
    <property type="term" value="C:cytoplasm"/>
    <property type="evidence" value="ECO:0007669"/>
    <property type="project" value="TreeGrafter"/>
</dbReference>
<dbReference type="eggNOG" id="COG2189">
    <property type="taxonomic scope" value="Bacteria"/>
</dbReference>
<dbReference type="GO" id="GO:0009307">
    <property type="term" value="P:DNA restriction-modification system"/>
    <property type="evidence" value="ECO:0007669"/>
    <property type="project" value="UniProtKB-KW"/>
</dbReference>
<evidence type="ECO:0000259" key="6">
    <source>
        <dbReference type="Pfam" id="PF01555"/>
    </source>
</evidence>
<dbReference type="Proteomes" id="UP000030361">
    <property type="component" value="Chromosome"/>
</dbReference>
<evidence type="ECO:0000313" key="7">
    <source>
        <dbReference type="EMBL" id="AQW20952.1"/>
    </source>
</evidence>
<protein>
    <recommendedName>
        <fullName evidence="5">Methyltransferase</fullName>
        <ecNumber evidence="5">2.1.1.-</ecNumber>
    </recommendedName>
</protein>
<evidence type="ECO:0000256" key="2">
    <source>
        <dbReference type="ARBA" id="ARBA00022603"/>
    </source>
</evidence>
<evidence type="ECO:0000313" key="8">
    <source>
        <dbReference type="Proteomes" id="UP000030361"/>
    </source>
</evidence>
<sequence>MKEFYKDQNVKYILGDSFDYLKKLPDKSIDLIVTDPPYFLSNGGFSNSGGKKVSVNKGSWDDPNLVDSEQFYSSFLEESFRVLKDNGTLWIFGTMHNIYTIGYLLPKLGFKILNNVTWQKSNPAPNLSRRMFTHSTETILWAKKQGGKQLFNYDEMRAINGGKQMKDVWTTSTISKLEKRFGKHPTQKPLSLMLRILKASANTNMIILDPFVGSGTTAVAGKMLGMKVIGVDESESYLSIAKNRVIDIENERVGKIL</sequence>
<dbReference type="InterPro" id="IPR029063">
    <property type="entry name" value="SAM-dependent_MTases_sf"/>
</dbReference>
<gene>
    <name evidence="7" type="ORF">PL11_002985</name>
</gene>
<dbReference type="PANTHER" id="PTHR13370">
    <property type="entry name" value="RNA METHYLASE-RELATED"/>
    <property type="match status" value="1"/>
</dbReference>
<dbReference type="GO" id="GO:0008170">
    <property type="term" value="F:N-methyltransferase activity"/>
    <property type="evidence" value="ECO:0007669"/>
    <property type="project" value="InterPro"/>
</dbReference>
<dbReference type="InterPro" id="IPR001091">
    <property type="entry name" value="RM_Methyltransferase"/>
</dbReference>
<evidence type="ECO:0000256" key="1">
    <source>
        <dbReference type="ARBA" id="ARBA00006594"/>
    </source>
</evidence>
<dbReference type="PROSITE" id="PS00092">
    <property type="entry name" value="N6_MTASE"/>
    <property type="match status" value="1"/>
</dbReference>
<dbReference type="GO" id="GO:0003677">
    <property type="term" value="F:DNA binding"/>
    <property type="evidence" value="ECO:0007669"/>
    <property type="project" value="InterPro"/>
</dbReference>
<proteinExistence type="inferred from homology"/>
<dbReference type="InterPro" id="IPR002052">
    <property type="entry name" value="DNA_methylase_N6_adenine_CS"/>
</dbReference>
<name>A0A1S6QH76_9LACO</name>
<feature type="domain" description="DNA methylase N-4/N-6" evidence="6">
    <location>
        <begin position="29"/>
        <end position="242"/>
    </location>
</feature>
<organism evidence="7 8">
    <name type="scientific">Lentilactobacillus curieae</name>
    <dbReference type="NCBI Taxonomy" id="1138822"/>
    <lineage>
        <taxon>Bacteria</taxon>
        <taxon>Bacillati</taxon>
        <taxon>Bacillota</taxon>
        <taxon>Bacilli</taxon>
        <taxon>Lactobacillales</taxon>
        <taxon>Lactobacillaceae</taxon>
        <taxon>Lentilactobacillus</taxon>
    </lineage>
</organism>
<dbReference type="RefSeq" id="WP_035166266.1">
    <property type="nucleotide sequence ID" value="NZ_CP018906.1"/>
</dbReference>
<dbReference type="Pfam" id="PF01555">
    <property type="entry name" value="N6_N4_Mtase"/>
    <property type="match status" value="1"/>
</dbReference>
<dbReference type="EMBL" id="CP018906">
    <property type="protein sequence ID" value="AQW20952.1"/>
    <property type="molecule type" value="Genomic_DNA"/>
</dbReference>
<dbReference type="OrthoDB" id="9800801at2"/>
<dbReference type="PANTHER" id="PTHR13370:SF3">
    <property type="entry name" value="TRNA (GUANINE(10)-N2)-METHYLTRANSFERASE HOMOLOG"/>
    <property type="match status" value="1"/>
</dbReference>
<dbReference type="SUPFAM" id="SSF53335">
    <property type="entry name" value="S-adenosyl-L-methionine-dependent methyltransferases"/>
    <property type="match status" value="1"/>
</dbReference>
<dbReference type="KEGG" id="lcu:PL11_002985"/>
<evidence type="ECO:0000256" key="5">
    <source>
        <dbReference type="RuleBase" id="RU362026"/>
    </source>
</evidence>
<dbReference type="AlphaFoldDB" id="A0A1S6QH76"/>
<keyword evidence="2 7" id="KW-0489">Methyltransferase</keyword>
<keyword evidence="8" id="KW-1185">Reference proteome</keyword>